<dbReference type="EMBL" id="WRXN01000037">
    <property type="protein sequence ID" value="MVT12643.1"/>
    <property type="molecule type" value="Genomic_DNA"/>
</dbReference>
<keyword evidence="2" id="KW-1185">Reference proteome</keyword>
<evidence type="ECO:0000313" key="2">
    <source>
        <dbReference type="Proteomes" id="UP000461730"/>
    </source>
</evidence>
<evidence type="ECO:0000313" key="1">
    <source>
        <dbReference type="EMBL" id="MVT12643.1"/>
    </source>
</evidence>
<gene>
    <name evidence="1" type="ORF">GO493_30620</name>
</gene>
<dbReference type="Proteomes" id="UP000461730">
    <property type="component" value="Unassembled WGS sequence"/>
</dbReference>
<comment type="caution">
    <text evidence="1">The sequence shown here is derived from an EMBL/GenBank/DDBJ whole genome shotgun (WGS) entry which is preliminary data.</text>
</comment>
<protein>
    <submittedName>
        <fullName evidence="1">Uncharacterized protein</fullName>
    </submittedName>
</protein>
<name>A0A7K1UE75_9BACT</name>
<dbReference type="AlphaFoldDB" id="A0A7K1UE75"/>
<accession>A0A7K1UE75</accession>
<proteinExistence type="predicted"/>
<reference evidence="1 2" key="1">
    <citation type="submission" date="2019-12" db="EMBL/GenBank/DDBJ databases">
        <title>Chitinophaga sp. strain ysch24 (GDMCC 1.1355), whole genome shotgun sequence.</title>
        <authorList>
            <person name="Zhang X."/>
        </authorList>
    </citation>
    <scope>NUCLEOTIDE SEQUENCE [LARGE SCALE GENOMIC DNA]</scope>
    <source>
        <strain evidence="2">ysch24</strain>
    </source>
</reference>
<organism evidence="1 2">
    <name type="scientific">Chitinophaga tropicalis</name>
    <dbReference type="NCBI Taxonomy" id="2683588"/>
    <lineage>
        <taxon>Bacteria</taxon>
        <taxon>Pseudomonadati</taxon>
        <taxon>Bacteroidota</taxon>
        <taxon>Chitinophagia</taxon>
        <taxon>Chitinophagales</taxon>
        <taxon>Chitinophagaceae</taxon>
        <taxon>Chitinophaga</taxon>
    </lineage>
</organism>
<sequence length="290" mass="33228">MKDPRAIVDKRLKKQVEKMMEGGMDKKEIIKVFKDGGGLTKVGIYIWNSENTATRKLVNKDFDFSKIKKITDVGIQKIMLAHLQQFDEDSELAFSPDGLDILNANITQLNGGKSRKPIYKVRIFEPQGSKFMVGERGSKMKKYVEAAKGSNLFFAIYVDEDGKRSYETIPLNIVIERKKQGLLPVPESKDGYRLLFYLSPNDLVYVPSLEEISMGIMNNFDMKRTSRIYKVVSFYDNRIFFLRNDIATVIKDKIEFSVQNKQERSIEGSNIKEVCIKLKVGRLGNLINNV</sequence>
<dbReference type="RefSeq" id="WP_157310057.1">
    <property type="nucleotide sequence ID" value="NZ_WRXN01000037.1"/>
</dbReference>